<keyword evidence="4 7" id="KW-0067">ATP-binding</keyword>
<keyword evidence="5" id="KW-0029">Amino-acid transport</keyword>
<dbReference type="PROSITE" id="PS00211">
    <property type="entry name" value="ABC_TRANSPORTER_1"/>
    <property type="match status" value="1"/>
</dbReference>
<evidence type="ECO:0000256" key="5">
    <source>
        <dbReference type="ARBA" id="ARBA00022970"/>
    </source>
</evidence>
<evidence type="ECO:0000256" key="2">
    <source>
        <dbReference type="ARBA" id="ARBA00022448"/>
    </source>
</evidence>
<dbReference type="PANTHER" id="PTHR43820">
    <property type="entry name" value="HIGH-AFFINITY BRANCHED-CHAIN AMINO ACID TRANSPORT ATP-BINDING PROTEIN LIVF"/>
    <property type="match status" value="1"/>
</dbReference>
<dbReference type="CDD" id="cd03224">
    <property type="entry name" value="ABC_TM1139_LivF_branched"/>
    <property type="match status" value="1"/>
</dbReference>
<evidence type="ECO:0000313" key="7">
    <source>
        <dbReference type="EMBL" id="MTD15939.1"/>
    </source>
</evidence>
<dbReference type="AlphaFoldDB" id="A0A7K1FRE4"/>
<dbReference type="GO" id="GO:0015658">
    <property type="term" value="F:branched-chain amino acid transmembrane transporter activity"/>
    <property type="evidence" value="ECO:0007669"/>
    <property type="project" value="TreeGrafter"/>
</dbReference>
<dbReference type="SMART" id="SM00382">
    <property type="entry name" value="AAA"/>
    <property type="match status" value="1"/>
</dbReference>
<dbReference type="EMBL" id="WLYK01000008">
    <property type="protein sequence ID" value="MTD15939.1"/>
    <property type="molecule type" value="Genomic_DNA"/>
</dbReference>
<evidence type="ECO:0000259" key="6">
    <source>
        <dbReference type="PROSITE" id="PS50893"/>
    </source>
</evidence>
<dbReference type="PROSITE" id="PS50893">
    <property type="entry name" value="ABC_TRANSPORTER_2"/>
    <property type="match status" value="1"/>
</dbReference>
<dbReference type="InterPro" id="IPR003439">
    <property type="entry name" value="ABC_transporter-like_ATP-bd"/>
</dbReference>
<evidence type="ECO:0000313" key="8">
    <source>
        <dbReference type="Proteomes" id="UP000460221"/>
    </source>
</evidence>
<dbReference type="InterPro" id="IPR052156">
    <property type="entry name" value="BCAA_Transport_ATP-bd_LivF"/>
</dbReference>
<name>A0A7K1FRE4_9ACTN</name>
<keyword evidence="8" id="KW-1185">Reference proteome</keyword>
<dbReference type="Pfam" id="PF00005">
    <property type="entry name" value="ABC_tran"/>
    <property type="match status" value="1"/>
</dbReference>
<dbReference type="GO" id="GO:0015807">
    <property type="term" value="P:L-amino acid transport"/>
    <property type="evidence" value="ECO:0007669"/>
    <property type="project" value="TreeGrafter"/>
</dbReference>
<dbReference type="GO" id="GO:0005524">
    <property type="term" value="F:ATP binding"/>
    <property type="evidence" value="ECO:0007669"/>
    <property type="project" value="UniProtKB-KW"/>
</dbReference>
<sequence length="237" mass="25269">MLQVKDLDAGYGSVPVLRQVSVQVRRGETVALLGSNGAGKSTLLRAISGMIPVFGGSVEFQGSPLRGVAPQKIARRGLCHVPEGRRLFAKQTVQDNLLLGMYGIRLTRAEEQERIDGALAIFPALTTRLADYAGFLSGGQQQMLAVALALVRQPDLIMLDEPSLGLAPVIIDEVFEALSEVSRRGGTVLLVEQLATRALRLADRAYVLAHGRITAEGSAEELLAGETLAAAYLGDTH</sequence>
<keyword evidence="2" id="KW-0813">Transport</keyword>
<dbReference type="InterPro" id="IPR003593">
    <property type="entry name" value="AAA+_ATPase"/>
</dbReference>
<accession>A0A7K1FRE4</accession>
<dbReference type="GO" id="GO:0016887">
    <property type="term" value="F:ATP hydrolysis activity"/>
    <property type="evidence" value="ECO:0007669"/>
    <property type="project" value="InterPro"/>
</dbReference>
<dbReference type="Gene3D" id="3.40.50.300">
    <property type="entry name" value="P-loop containing nucleotide triphosphate hydrolases"/>
    <property type="match status" value="1"/>
</dbReference>
<evidence type="ECO:0000256" key="3">
    <source>
        <dbReference type="ARBA" id="ARBA00022741"/>
    </source>
</evidence>
<organism evidence="7 8">
    <name type="scientific">Nakamurella alba</name>
    <dbReference type="NCBI Taxonomy" id="2665158"/>
    <lineage>
        <taxon>Bacteria</taxon>
        <taxon>Bacillati</taxon>
        <taxon>Actinomycetota</taxon>
        <taxon>Actinomycetes</taxon>
        <taxon>Nakamurellales</taxon>
        <taxon>Nakamurellaceae</taxon>
        <taxon>Nakamurella</taxon>
    </lineage>
</organism>
<keyword evidence="3" id="KW-0547">Nucleotide-binding</keyword>
<dbReference type="SUPFAM" id="SSF52540">
    <property type="entry name" value="P-loop containing nucleoside triphosphate hydrolases"/>
    <property type="match status" value="1"/>
</dbReference>
<dbReference type="InterPro" id="IPR017871">
    <property type="entry name" value="ABC_transporter-like_CS"/>
</dbReference>
<comment type="similarity">
    <text evidence="1">Belongs to the ABC transporter superfamily.</text>
</comment>
<feature type="domain" description="ABC transporter" evidence="6">
    <location>
        <begin position="2"/>
        <end position="235"/>
    </location>
</feature>
<dbReference type="Proteomes" id="UP000460221">
    <property type="component" value="Unassembled WGS sequence"/>
</dbReference>
<proteinExistence type="inferred from homology"/>
<dbReference type="PANTHER" id="PTHR43820:SF4">
    <property type="entry name" value="HIGH-AFFINITY BRANCHED-CHAIN AMINO ACID TRANSPORT ATP-BINDING PROTEIN LIVF"/>
    <property type="match status" value="1"/>
</dbReference>
<evidence type="ECO:0000256" key="1">
    <source>
        <dbReference type="ARBA" id="ARBA00005417"/>
    </source>
</evidence>
<reference evidence="7 8" key="1">
    <citation type="submission" date="2019-11" db="EMBL/GenBank/DDBJ databases">
        <authorList>
            <person name="Jiang L.-Q."/>
        </authorList>
    </citation>
    <scope>NUCLEOTIDE SEQUENCE [LARGE SCALE GENOMIC DNA]</scope>
    <source>
        <strain evidence="7 8">YIM 132087</strain>
    </source>
</reference>
<gene>
    <name evidence="7" type="ORF">GIS00_18550</name>
</gene>
<comment type="caution">
    <text evidence="7">The sequence shown here is derived from an EMBL/GenBank/DDBJ whole genome shotgun (WGS) entry which is preliminary data.</text>
</comment>
<protein>
    <submittedName>
        <fullName evidence="7">ATP-binding cassette domain-containing protein</fullName>
    </submittedName>
</protein>
<dbReference type="InterPro" id="IPR027417">
    <property type="entry name" value="P-loop_NTPase"/>
</dbReference>
<evidence type="ECO:0000256" key="4">
    <source>
        <dbReference type="ARBA" id="ARBA00022840"/>
    </source>
</evidence>